<keyword evidence="3" id="KW-1185">Reference proteome</keyword>
<evidence type="ECO:0000313" key="2">
    <source>
        <dbReference type="EMBL" id="SFC80566.1"/>
    </source>
</evidence>
<organism evidence="2 3">
    <name type="scientific">Flexibacter flexilis DSM 6793</name>
    <dbReference type="NCBI Taxonomy" id="927664"/>
    <lineage>
        <taxon>Bacteria</taxon>
        <taxon>Pseudomonadati</taxon>
        <taxon>Bacteroidota</taxon>
        <taxon>Cytophagia</taxon>
        <taxon>Cytophagales</taxon>
        <taxon>Flexibacteraceae</taxon>
        <taxon>Flexibacter</taxon>
    </lineage>
</organism>
<name>A0A1I1M693_9BACT</name>
<keyword evidence="1" id="KW-0175">Coiled coil</keyword>
<dbReference type="OrthoDB" id="5944985at2"/>
<dbReference type="STRING" id="927664.SAMN05421780_11037"/>
<feature type="coiled-coil region" evidence="1">
    <location>
        <begin position="481"/>
        <end position="544"/>
    </location>
</feature>
<reference evidence="2 3" key="1">
    <citation type="submission" date="2016-10" db="EMBL/GenBank/DDBJ databases">
        <authorList>
            <person name="de Groot N.N."/>
        </authorList>
    </citation>
    <scope>NUCLEOTIDE SEQUENCE [LARGE SCALE GENOMIC DNA]</scope>
    <source>
        <strain evidence="2 3">DSM 6793</strain>
    </source>
</reference>
<dbReference type="Gene3D" id="3.90.1530.10">
    <property type="entry name" value="Conserved hypothetical protein from pyrococcus furiosus pfu- 392566-001, ParB domain"/>
    <property type="match status" value="1"/>
</dbReference>
<sequence>MSLQSEIEALKLGIKSPATPANMIQPMRELLRKLEQKTENNKANIKAGASKLAKVRASKRADNAAFAEIAKIVNKVYPENVTFTDDGKTFKLKISKEFHKSKITGDLKKDFNHVFTWLVCDQTWVSRPKKYDLAKNFVKNQIAKLSSGKLSAKSYVSEFVKKKTKSAKPEKTKKVVATVSKKKVALTPKNAPTPKPKEPKFRSYGKPQSTVNLVKKITVAKAGSDAKIEYNDLNCAAAFLPVKEIRTDTERFQNRKDAFSELSARSVAENYDPNRFDPIVVWKDSKAAKTYVISGHSRLEGMKRRGEKVIPARYFNGTEAQAIQFARVDANRSANQESIVEDIDAYILMRDGSGKLGIEKASKAEIERAFKGKHAKLEAYSFLNPKGLFIMALSGESVNQYPYLETKAQWVGLLRREKPQMTNAQEDECFYYLYGDTSNRDTNKDEFLALVRARLARGGKLFPECGQNGCGKSVSLSDGKFSDEMQRIAQIDKELQELREQLAAKSNTKKIVTDAERKLRLDYAKRLEKEREQIERNIHISESTQQALFGLKKKPKRKRKLTKKASHRATKFTDLFDERLVKLAKKAAKKSYEIGEKVAKKGYIAGKKVVKKAAKTGRQYVSNKLKKYANR</sequence>
<dbReference type="AlphaFoldDB" id="A0A1I1M693"/>
<proteinExistence type="predicted"/>
<dbReference type="RefSeq" id="WP_091514960.1">
    <property type="nucleotide sequence ID" value="NZ_FOLE01000010.1"/>
</dbReference>
<dbReference type="SUPFAM" id="SSF110849">
    <property type="entry name" value="ParB/Sulfiredoxin"/>
    <property type="match status" value="1"/>
</dbReference>
<accession>A0A1I1M693</accession>
<dbReference type="InterPro" id="IPR036086">
    <property type="entry name" value="ParB/Sulfiredoxin_sf"/>
</dbReference>
<dbReference type="EMBL" id="FOLE01000010">
    <property type="protein sequence ID" value="SFC80566.1"/>
    <property type="molecule type" value="Genomic_DNA"/>
</dbReference>
<dbReference type="Proteomes" id="UP000199514">
    <property type="component" value="Unassembled WGS sequence"/>
</dbReference>
<evidence type="ECO:0000313" key="3">
    <source>
        <dbReference type="Proteomes" id="UP000199514"/>
    </source>
</evidence>
<gene>
    <name evidence="2" type="ORF">SAMN05421780_11037</name>
</gene>
<evidence type="ECO:0000256" key="1">
    <source>
        <dbReference type="SAM" id="Coils"/>
    </source>
</evidence>
<protein>
    <submittedName>
        <fullName evidence="2">ParB-like nuclease domain-containing protein</fullName>
    </submittedName>
</protein>